<comment type="caution">
    <text evidence="2">The sequence shown here is derived from an EMBL/GenBank/DDBJ whole genome shotgun (WGS) entry which is preliminary data.</text>
</comment>
<accession>A0A7V6DPI4</accession>
<keyword evidence="1" id="KW-0812">Transmembrane</keyword>
<dbReference type="AlphaFoldDB" id="A0A7V6DPI4"/>
<gene>
    <name evidence="2" type="ORF">ENV52_05795</name>
</gene>
<keyword evidence="1" id="KW-0472">Membrane</keyword>
<dbReference type="EMBL" id="DTGR01000091">
    <property type="protein sequence ID" value="HHS29199.1"/>
    <property type="molecule type" value="Genomic_DNA"/>
</dbReference>
<reference evidence="2" key="1">
    <citation type="journal article" date="2020" name="mSystems">
        <title>Genome- and Community-Level Interaction Insights into Carbon Utilization and Element Cycling Functions of Hydrothermarchaeota in Hydrothermal Sediment.</title>
        <authorList>
            <person name="Zhou Z."/>
            <person name="Liu Y."/>
            <person name="Xu W."/>
            <person name="Pan J."/>
            <person name="Luo Z.H."/>
            <person name="Li M."/>
        </authorList>
    </citation>
    <scope>NUCLEOTIDE SEQUENCE [LARGE SCALE GENOMIC DNA]</scope>
    <source>
        <strain evidence="2">SpSt-767</strain>
    </source>
</reference>
<name>A0A7V6DPI4_9BACT</name>
<feature type="transmembrane region" description="Helical" evidence="1">
    <location>
        <begin position="12"/>
        <end position="36"/>
    </location>
</feature>
<organism evidence="2">
    <name type="scientific">Desulfobacca acetoxidans</name>
    <dbReference type="NCBI Taxonomy" id="60893"/>
    <lineage>
        <taxon>Bacteria</taxon>
        <taxon>Pseudomonadati</taxon>
        <taxon>Thermodesulfobacteriota</taxon>
        <taxon>Desulfobaccia</taxon>
        <taxon>Desulfobaccales</taxon>
        <taxon>Desulfobaccaceae</taxon>
        <taxon>Desulfobacca</taxon>
    </lineage>
</organism>
<evidence type="ECO:0000313" key="2">
    <source>
        <dbReference type="EMBL" id="HHS29199.1"/>
    </source>
</evidence>
<sequence length="39" mass="4570">MKAFTKRQQQWAWFIALWCAGLFASLLLAGLVRLMVRML</sequence>
<protein>
    <submittedName>
        <fullName evidence="2">DUF2474 domain-containing protein</fullName>
    </submittedName>
</protein>
<evidence type="ECO:0000256" key="1">
    <source>
        <dbReference type="SAM" id="Phobius"/>
    </source>
</evidence>
<proteinExistence type="predicted"/>
<keyword evidence="1" id="KW-1133">Transmembrane helix</keyword>